<keyword evidence="1" id="KW-0175">Coiled coil</keyword>
<feature type="coiled-coil region" evidence="1">
    <location>
        <begin position="83"/>
        <end position="245"/>
    </location>
</feature>
<comment type="caution">
    <text evidence="3">The sequence shown here is derived from an EMBL/GenBank/DDBJ whole genome shotgun (WGS) entry which is preliminary data.</text>
</comment>
<gene>
    <name evidence="3" type="ORF">POCTA_138.1.T0650276</name>
</gene>
<evidence type="ECO:0000313" key="3">
    <source>
        <dbReference type="EMBL" id="CAD8175572.1"/>
    </source>
</evidence>
<sequence>MSNQEINELNALQVLDYDIFGKCNDLMSFIKTTQPIFSNDPQIKVKIGAVAKLINMLLKLLKDSDSSLLSNQQEYHDILYIINNNLQQKIKQYEDKIKQMSTSDAQSNNDKIKLNQEIQKLNYDVQAKANEIVKLKQEIKALKHTCQNQENLEDETLNKMKNEIDSLSQGSYDLQNEVKLLKMQLKQKEEKIQDQEGKINQQMKEINKFKNDQSQDRKNDIFLEQQKIFDENTALNDRIQQLENERLLKQVINQQANNPIQQEQDVFHEKQVQELNEIQEKIFGLLNSLSKYGIILSVSFGAFVLIQFLK</sequence>
<keyword evidence="2" id="KW-0472">Membrane</keyword>
<dbReference type="OrthoDB" id="318018at2759"/>
<accession>A0A8S1VJH1</accession>
<evidence type="ECO:0000256" key="1">
    <source>
        <dbReference type="SAM" id="Coils"/>
    </source>
</evidence>
<evidence type="ECO:0000256" key="2">
    <source>
        <dbReference type="SAM" id="Phobius"/>
    </source>
</evidence>
<proteinExistence type="predicted"/>
<name>A0A8S1VJH1_PAROT</name>
<protein>
    <submittedName>
        <fullName evidence="3">Uncharacterized protein</fullName>
    </submittedName>
</protein>
<evidence type="ECO:0000313" key="4">
    <source>
        <dbReference type="Proteomes" id="UP000683925"/>
    </source>
</evidence>
<reference evidence="3" key="1">
    <citation type="submission" date="2021-01" db="EMBL/GenBank/DDBJ databases">
        <authorList>
            <consortium name="Genoscope - CEA"/>
            <person name="William W."/>
        </authorList>
    </citation>
    <scope>NUCLEOTIDE SEQUENCE</scope>
</reference>
<feature type="transmembrane region" description="Helical" evidence="2">
    <location>
        <begin position="289"/>
        <end position="309"/>
    </location>
</feature>
<keyword evidence="4" id="KW-1185">Reference proteome</keyword>
<dbReference type="OMA" id="QEYHDIL"/>
<organism evidence="3 4">
    <name type="scientific">Paramecium octaurelia</name>
    <dbReference type="NCBI Taxonomy" id="43137"/>
    <lineage>
        <taxon>Eukaryota</taxon>
        <taxon>Sar</taxon>
        <taxon>Alveolata</taxon>
        <taxon>Ciliophora</taxon>
        <taxon>Intramacronucleata</taxon>
        <taxon>Oligohymenophorea</taxon>
        <taxon>Peniculida</taxon>
        <taxon>Parameciidae</taxon>
        <taxon>Paramecium</taxon>
    </lineage>
</organism>
<dbReference type="AlphaFoldDB" id="A0A8S1VJH1"/>
<dbReference type="Proteomes" id="UP000683925">
    <property type="component" value="Unassembled WGS sequence"/>
</dbReference>
<dbReference type="EMBL" id="CAJJDP010000064">
    <property type="protein sequence ID" value="CAD8175572.1"/>
    <property type="molecule type" value="Genomic_DNA"/>
</dbReference>
<keyword evidence="2" id="KW-1133">Transmembrane helix</keyword>
<keyword evidence="2" id="KW-0812">Transmembrane</keyword>